<name>A0ACD3ACR3_9AGAR</name>
<proteinExistence type="predicted"/>
<gene>
    <name evidence="1" type="ORF">BDN72DRAFT_776151</name>
</gene>
<protein>
    <submittedName>
        <fullName evidence="1">Uncharacterized protein</fullName>
    </submittedName>
</protein>
<dbReference type="Proteomes" id="UP000308600">
    <property type="component" value="Unassembled WGS sequence"/>
</dbReference>
<reference evidence="1 2" key="1">
    <citation type="journal article" date="2019" name="Nat. Ecol. Evol.">
        <title>Megaphylogeny resolves global patterns of mushroom evolution.</title>
        <authorList>
            <person name="Varga T."/>
            <person name="Krizsan K."/>
            <person name="Foldi C."/>
            <person name="Dima B."/>
            <person name="Sanchez-Garcia M."/>
            <person name="Sanchez-Ramirez S."/>
            <person name="Szollosi G.J."/>
            <person name="Szarkandi J.G."/>
            <person name="Papp V."/>
            <person name="Albert L."/>
            <person name="Andreopoulos W."/>
            <person name="Angelini C."/>
            <person name="Antonin V."/>
            <person name="Barry K.W."/>
            <person name="Bougher N.L."/>
            <person name="Buchanan P."/>
            <person name="Buyck B."/>
            <person name="Bense V."/>
            <person name="Catcheside P."/>
            <person name="Chovatia M."/>
            <person name="Cooper J."/>
            <person name="Damon W."/>
            <person name="Desjardin D."/>
            <person name="Finy P."/>
            <person name="Geml J."/>
            <person name="Haridas S."/>
            <person name="Hughes K."/>
            <person name="Justo A."/>
            <person name="Karasinski D."/>
            <person name="Kautmanova I."/>
            <person name="Kiss B."/>
            <person name="Kocsube S."/>
            <person name="Kotiranta H."/>
            <person name="LaButti K.M."/>
            <person name="Lechner B.E."/>
            <person name="Liimatainen K."/>
            <person name="Lipzen A."/>
            <person name="Lukacs Z."/>
            <person name="Mihaltcheva S."/>
            <person name="Morgado L.N."/>
            <person name="Niskanen T."/>
            <person name="Noordeloos M.E."/>
            <person name="Ohm R.A."/>
            <person name="Ortiz-Santana B."/>
            <person name="Ovrebo C."/>
            <person name="Racz N."/>
            <person name="Riley R."/>
            <person name="Savchenko A."/>
            <person name="Shiryaev A."/>
            <person name="Soop K."/>
            <person name="Spirin V."/>
            <person name="Szebenyi C."/>
            <person name="Tomsovsky M."/>
            <person name="Tulloss R.E."/>
            <person name="Uehling J."/>
            <person name="Grigoriev I.V."/>
            <person name="Vagvolgyi C."/>
            <person name="Papp T."/>
            <person name="Martin F.M."/>
            <person name="Miettinen O."/>
            <person name="Hibbett D.S."/>
            <person name="Nagy L.G."/>
        </authorList>
    </citation>
    <scope>NUCLEOTIDE SEQUENCE [LARGE SCALE GENOMIC DNA]</scope>
    <source>
        <strain evidence="1 2">NL-1719</strain>
    </source>
</reference>
<evidence type="ECO:0000313" key="1">
    <source>
        <dbReference type="EMBL" id="TFK63230.1"/>
    </source>
</evidence>
<organism evidence="1 2">
    <name type="scientific">Pluteus cervinus</name>
    <dbReference type="NCBI Taxonomy" id="181527"/>
    <lineage>
        <taxon>Eukaryota</taxon>
        <taxon>Fungi</taxon>
        <taxon>Dikarya</taxon>
        <taxon>Basidiomycota</taxon>
        <taxon>Agaricomycotina</taxon>
        <taxon>Agaricomycetes</taxon>
        <taxon>Agaricomycetidae</taxon>
        <taxon>Agaricales</taxon>
        <taxon>Pluteineae</taxon>
        <taxon>Pluteaceae</taxon>
        <taxon>Pluteus</taxon>
    </lineage>
</organism>
<dbReference type="EMBL" id="ML208533">
    <property type="protein sequence ID" value="TFK63230.1"/>
    <property type="molecule type" value="Genomic_DNA"/>
</dbReference>
<accession>A0ACD3ACR3</accession>
<sequence length="195" mass="21425">MAGVAALNSGITAATFFGIREYAVSPVLVSSISSEQYIRRRQFLGISQPDDSLHTLSEAPSILTLRTQKLLDTSLSGALAGGLIRGWKSGPRAIIPGAIMAASVCSLLQLAYNELGLRRLQYLMHPPQPVVEVPLPQPEVVPTQKSISDRIASLLGMQTVSDEQYLMRLKKTRDMHLKRIEELEAQISEENKEKT</sequence>
<keyword evidence="2" id="KW-1185">Reference proteome</keyword>
<evidence type="ECO:0000313" key="2">
    <source>
        <dbReference type="Proteomes" id="UP000308600"/>
    </source>
</evidence>